<evidence type="ECO:0000313" key="4">
    <source>
        <dbReference type="EMBL" id="WFD27182.1"/>
    </source>
</evidence>
<feature type="compositionally biased region" description="Basic residues" evidence="2">
    <location>
        <begin position="10"/>
        <end position="22"/>
    </location>
</feature>
<dbReference type="PANTHER" id="PTHR19965:SF35">
    <property type="entry name" value="RNA ANNEALING PROTEIN YRA1"/>
    <property type="match status" value="1"/>
</dbReference>
<dbReference type="Proteomes" id="UP001213623">
    <property type="component" value="Chromosome 3"/>
</dbReference>
<organism evidence="4 5">
    <name type="scientific">Malassezia nana</name>
    <dbReference type="NCBI Taxonomy" id="180528"/>
    <lineage>
        <taxon>Eukaryota</taxon>
        <taxon>Fungi</taxon>
        <taxon>Dikarya</taxon>
        <taxon>Basidiomycota</taxon>
        <taxon>Ustilaginomycotina</taxon>
        <taxon>Malasseziomycetes</taxon>
        <taxon>Malasseziales</taxon>
        <taxon>Malasseziaceae</taxon>
        <taxon>Malassezia</taxon>
    </lineage>
</organism>
<keyword evidence="5" id="KW-1185">Reference proteome</keyword>
<dbReference type="SMART" id="SM00360">
    <property type="entry name" value="RRM"/>
    <property type="match status" value="1"/>
</dbReference>
<dbReference type="CDD" id="cd12267">
    <property type="entry name" value="RRM_YRA1_MLO3"/>
    <property type="match status" value="1"/>
</dbReference>
<reference evidence="4" key="1">
    <citation type="submission" date="2023-03" db="EMBL/GenBank/DDBJ databases">
        <title>Mating type loci evolution in Malassezia.</title>
        <authorList>
            <person name="Coelho M.A."/>
        </authorList>
    </citation>
    <scope>NUCLEOTIDE SEQUENCE</scope>
    <source>
        <strain evidence="4">CBS 9557</strain>
    </source>
</reference>
<accession>A0AAF0ERZ5</accession>
<name>A0AAF0ERZ5_9BASI</name>
<evidence type="ECO:0000259" key="3">
    <source>
        <dbReference type="SMART" id="SM00360"/>
    </source>
</evidence>
<dbReference type="AlphaFoldDB" id="A0AAF0ERZ5"/>
<dbReference type="Gene3D" id="3.30.70.330">
    <property type="match status" value="1"/>
</dbReference>
<dbReference type="PANTHER" id="PTHR19965">
    <property type="entry name" value="RNA AND EXPORT FACTOR BINDING PROTEIN"/>
    <property type="match status" value="1"/>
</dbReference>
<dbReference type="InterPro" id="IPR035979">
    <property type="entry name" value="RBD_domain_sf"/>
</dbReference>
<feature type="compositionally biased region" description="Basic residues" evidence="2">
    <location>
        <begin position="178"/>
        <end position="187"/>
    </location>
</feature>
<protein>
    <submittedName>
        <fullName evidence="4">RNA-binding RNA annealing protein</fullName>
    </submittedName>
</protein>
<dbReference type="InterPro" id="IPR000504">
    <property type="entry name" value="RRM_dom"/>
</dbReference>
<evidence type="ECO:0000313" key="5">
    <source>
        <dbReference type="Proteomes" id="UP001213623"/>
    </source>
</evidence>
<dbReference type="InterPro" id="IPR034357">
    <property type="entry name" value="Yra1/Mlo3_RRM"/>
</dbReference>
<dbReference type="SUPFAM" id="SSF54928">
    <property type="entry name" value="RNA-binding domain, RBD"/>
    <property type="match status" value="1"/>
</dbReference>
<feature type="region of interest" description="Disordered" evidence="2">
    <location>
        <begin position="165"/>
        <end position="230"/>
    </location>
</feature>
<dbReference type="EMBL" id="CP119894">
    <property type="protein sequence ID" value="WFD27182.1"/>
    <property type="molecule type" value="Genomic_DNA"/>
</dbReference>
<evidence type="ECO:0000256" key="1">
    <source>
        <dbReference type="ARBA" id="ARBA00022884"/>
    </source>
</evidence>
<gene>
    <name evidence="4" type="primary">YRA1</name>
    <name evidence="4" type="ORF">MNAN1_002178</name>
</gene>
<dbReference type="GO" id="GO:0003729">
    <property type="term" value="F:mRNA binding"/>
    <property type="evidence" value="ECO:0007669"/>
    <property type="project" value="TreeGrafter"/>
</dbReference>
<dbReference type="GO" id="GO:0005634">
    <property type="term" value="C:nucleus"/>
    <property type="evidence" value="ECO:0007669"/>
    <property type="project" value="TreeGrafter"/>
</dbReference>
<proteinExistence type="predicted"/>
<dbReference type="InterPro" id="IPR051229">
    <property type="entry name" value="ALYREF_mRNA_export"/>
</dbReference>
<keyword evidence="1" id="KW-0694">RNA-binding</keyword>
<feature type="domain" description="RRM" evidence="3">
    <location>
        <begin position="73"/>
        <end position="147"/>
    </location>
</feature>
<dbReference type="InterPro" id="IPR012677">
    <property type="entry name" value="Nucleotide-bd_a/b_plait_sf"/>
</dbReference>
<feature type="compositionally biased region" description="Low complexity" evidence="2">
    <location>
        <begin position="165"/>
        <end position="177"/>
    </location>
</feature>
<sequence>MPALDEIISAKKKQNPRPRRSSGARQSSVSKGKGAKAAALGGAVVAAQAISQANRQQPPVIFPPKGGKGQGSKVIVSNLPTDVTEAQVKELFSTTIGPLRRVLMSYRANGQSTGVVTVEFQRADDAHRAYAQYNNRLIDGKRPLKIEVVVDPARAAAAAQVVAPAAQSAAAKPASSRNAKRNKKRREARPAKTLEDLDAEMEGMYADTHPDYTKQASSSDAQPMQEAPTA</sequence>
<evidence type="ECO:0000256" key="2">
    <source>
        <dbReference type="SAM" id="MobiDB-lite"/>
    </source>
</evidence>
<feature type="region of interest" description="Disordered" evidence="2">
    <location>
        <begin position="1"/>
        <end position="35"/>
    </location>
</feature>
<dbReference type="Pfam" id="PF00076">
    <property type="entry name" value="RRM_1"/>
    <property type="match status" value="1"/>
</dbReference>